<feature type="compositionally biased region" description="Basic residues" evidence="1">
    <location>
        <begin position="53"/>
        <end position="68"/>
    </location>
</feature>
<dbReference type="EMBL" id="HBUE01055733">
    <property type="protein sequence ID" value="CAG6466354.1"/>
    <property type="molecule type" value="Transcribed_RNA"/>
</dbReference>
<feature type="compositionally biased region" description="Basic residues" evidence="1">
    <location>
        <begin position="116"/>
        <end position="128"/>
    </location>
</feature>
<evidence type="ECO:0000313" key="2">
    <source>
        <dbReference type="EMBL" id="CAG6466354.1"/>
    </source>
</evidence>
<feature type="region of interest" description="Disordered" evidence="1">
    <location>
        <begin position="116"/>
        <end position="141"/>
    </location>
</feature>
<organism evidence="2">
    <name type="scientific">Culex pipiens</name>
    <name type="common">House mosquito</name>
    <dbReference type="NCBI Taxonomy" id="7175"/>
    <lineage>
        <taxon>Eukaryota</taxon>
        <taxon>Metazoa</taxon>
        <taxon>Ecdysozoa</taxon>
        <taxon>Arthropoda</taxon>
        <taxon>Hexapoda</taxon>
        <taxon>Insecta</taxon>
        <taxon>Pterygota</taxon>
        <taxon>Neoptera</taxon>
        <taxon>Endopterygota</taxon>
        <taxon>Diptera</taxon>
        <taxon>Nematocera</taxon>
        <taxon>Culicoidea</taxon>
        <taxon>Culicidae</taxon>
        <taxon>Culicinae</taxon>
        <taxon>Culicini</taxon>
        <taxon>Culex</taxon>
        <taxon>Culex</taxon>
    </lineage>
</organism>
<dbReference type="AlphaFoldDB" id="A0A8D8B288"/>
<evidence type="ECO:0000256" key="1">
    <source>
        <dbReference type="SAM" id="MobiDB-lite"/>
    </source>
</evidence>
<sequence length="141" mass="15948">MRPPDQDRTGQKGVVSKKEAAAAAAGSDVVALISTKRLLMPPPRQRRQPLATRRTHPKRQHRCHWSCSRKNKEAAGWKKAATTKPVNKSDKKSIVAKVQKSAAKARATALLRAMRRRSHLARNPKFPRRSVPYLQSHRRVH</sequence>
<feature type="region of interest" description="Disordered" evidence="1">
    <location>
        <begin position="40"/>
        <end position="68"/>
    </location>
</feature>
<proteinExistence type="predicted"/>
<accession>A0A8D8B288</accession>
<name>A0A8D8B288_CULPI</name>
<protein>
    <submittedName>
        <fullName evidence="2">(northern house mosquito) hypothetical protein</fullName>
    </submittedName>
</protein>
<reference evidence="2" key="1">
    <citation type="submission" date="2021-05" db="EMBL/GenBank/DDBJ databases">
        <authorList>
            <person name="Alioto T."/>
            <person name="Alioto T."/>
            <person name="Gomez Garrido J."/>
        </authorList>
    </citation>
    <scope>NUCLEOTIDE SEQUENCE</scope>
</reference>
<feature type="compositionally biased region" description="Basic and acidic residues" evidence="1">
    <location>
        <begin position="1"/>
        <end position="20"/>
    </location>
</feature>
<feature type="region of interest" description="Disordered" evidence="1">
    <location>
        <begin position="1"/>
        <end position="27"/>
    </location>
</feature>